<feature type="transmembrane region" description="Helical" evidence="1">
    <location>
        <begin position="41"/>
        <end position="63"/>
    </location>
</feature>
<evidence type="ECO:0000256" key="1">
    <source>
        <dbReference type="SAM" id="Phobius"/>
    </source>
</evidence>
<evidence type="ECO:0000313" key="3">
    <source>
        <dbReference type="EMBL" id="MBD3109150.1"/>
    </source>
</evidence>
<name>A0A927D064_9BACI</name>
<keyword evidence="1" id="KW-0812">Transmembrane</keyword>
<dbReference type="InterPro" id="IPR053150">
    <property type="entry name" value="Teicoplanin_resist-assoc"/>
</dbReference>
<evidence type="ECO:0000259" key="2">
    <source>
        <dbReference type="Pfam" id="PF04892"/>
    </source>
</evidence>
<organism evidence="3 4">
    <name type="scientific">Peribacillus faecalis</name>
    <dbReference type="NCBI Taxonomy" id="2772559"/>
    <lineage>
        <taxon>Bacteria</taxon>
        <taxon>Bacillati</taxon>
        <taxon>Bacillota</taxon>
        <taxon>Bacilli</taxon>
        <taxon>Bacillales</taxon>
        <taxon>Bacillaceae</taxon>
        <taxon>Peribacillus</taxon>
    </lineage>
</organism>
<keyword evidence="1" id="KW-0472">Membrane</keyword>
<dbReference type="EMBL" id="JACXSI010000029">
    <property type="protein sequence ID" value="MBD3109150.1"/>
    <property type="molecule type" value="Genomic_DNA"/>
</dbReference>
<keyword evidence="4" id="KW-1185">Reference proteome</keyword>
<feature type="transmembrane region" description="Helical" evidence="1">
    <location>
        <begin position="75"/>
        <end position="93"/>
    </location>
</feature>
<feature type="transmembrane region" description="Helical" evidence="1">
    <location>
        <begin position="123"/>
        <end position="145"/>
    </location>
</feature>
<dbReference type="PANTHER" id="PTHR36834:SF1">
    <property type="entry name" value="INTEGRAL MEMBRANE PROTEIN"/>
    <property type="match status" value="1"/>
</dbReference>
<dbReference type="PANTHER" id="PTHR36834">
    <property type="entry name" value="MEMBRANE PROTEIN-RELATED"/>
    <property type="match status" value="1"/>
</dbReference>
<feature type="transmembrane region" description="Helical" evidence="1">
    <location>
        <begin position="183"/>
        <end position="204"/>
    </location>
</feature>
<dbReference type="Pfam" id="PF04892">
    <property type="entry name" value="VanZ"/>
    <property type="match status" value="1"/>
</dbReference>
<dbReference type="Proteomes" id="UP000602076">
    <property type="component" value="Unassembled WGS sequence"/>
</dbReference>
<feature type="transmembrane region" description="Helical" evidence="1">
    <location>
        <begin position="152"/>
        <end position="171"/>
    </location>
</feature>
<evidence type="ECO:0000313" key="4">
    <source>
        <dbReference type="Proteomes" id="UP000602076"/>
    </source>
</evidence>
<gene>
    <name evidence="3" type="ORF">IEO70_12405</name>
</gene>
<dbReference type="InterPro" id="IPR006976">
    <property type="entry name" value="VanZ-like"/>
</dbReference>
<accession>A0A927D064</accession>
<comment type="caution">
    <text evidence="3">The sequence shown here is derived from an EMBL/GenBank/DDBJ whole genome shotgun (WGS) entry which is preliminary data.</text>
</comment>
<reference evidence="3" key="1">
    <citation type="submission" date="2020-09" db="EMBL/GenBank/DDBJ databases">
        <title>Bacillus faecalis sp. nov., a moderately halophilic bacterium isolated from cow faeces.</title>
        <authorList>
            <person name="Jiang L."/>
            <person name="Lee J."/>
        </authorList>
    </citation>
    <scope>NUCLEOTIDE SEQUENCE</scope>
    <source>
        <strain evidence="3">AGMB 02131</strain>
    </source>
</reference>
<dbReference type="AlphaFoldDB" id="A0A927D064"/>
<feature type="transmembrane region" description="Helical" evidence="1">
    <location>
        <begin position="16"/>
        <end position="35"/>
    </location>
</feature>
<sequence length="207" mass="23830">MCYNYRREGIVMRKTNILAILISQLSYLLLLPFIIDLFHYLHSIVYVVVWLCLTLLVFFFVYLFRKQRIVMSKRFVFAGLIAYTICLLMLLFMRPSNQSYHSYNLVPFETIFYYLSGEVKPLVAIYNLAANIGLFIPYGTALLLLPKKRPSTAVLLAIPIAGVTIIELMQWLTERGSLDIDDLLLNVLGVAIGYALTPIVRRVVTFF</sequence>
<proteinExistence type="predicted"/>
<keyword evidence="1" id="KW-1133">Transmembrane helix</keyword>
<protein>
    <submittedName>
        <fullName evidence="3">VanZ family protein</fullName>
    </submittedName>
</protein>
<feature type="domain" description="VanZ-like" evidence="2">
    <location>
        <begin position="81"/>
        <end position="200"/>
    </location>
</feature>